<feature type="domain" description="ABC3 transporter permease C-terminal" evidence="14">
    <location>
        <begin position="188"/>
        <end position="306"/>
    </location>
</feature>
<evidence type="ECO:0000256" key="10">
    <source>
        <dbReference type="ARBA" id="ARBA00023136"/>
    </source>
</evidence>
<evidence type="ECO:0000256" key="6">
    <source>
        <dbReference type="ARBA" id="ARBA00022519"/>
    </source>
</evidence>
<evidence type="ECO:0000256" key="4">
    <source>
        <dbReference type="ARBA" id="ARBA00021907"/>
    </source>
</evidence>
<keyword evidence="7 12" id="KW-0132">Cell division</keyword>
<dbReference type="InterPro" id="IPR040690">
    <property type="entry name" value="FtsX_ECD"/>
</dbReference>
<dbReference type="GO" id="GO:0051301">
    <property type="term" value="P:cell division"/>
    <property type="evidence" value="ECO:0007669"/>
    <property type="project" value="UniProtKB-KW"/>
</dbReference>
<dbReference type="PANTHER" id="PTHR47755:SF1">
    <property type="entry name" value="CELL DIVISION PROTEIN FTSX"/>
    <property type="match status" value="1"/>
</dbReference>
<gene>
    <name evidence="16" type="ORF">FZO89_07270</name>
</gene>
<accession>A0A5D4XSW7</accession>
<comment type="similarity">
    <text evidence="2 12">Belongs to the ABC-4 integral membrane protein family. FtsX subfamily.</text>
</comment>
<feature type="transmembrane region" description="Helical" evidence="13">
    <location>
        <begin position="38"/>
        <end position="61"/>
    </location>
</feature>
<evidence type="ECO:0000256" key="3">
    <source>
        <dbReference type="ARBA" id="ARBA00011160"/>
    </source>
</evidence>
<feature type="transmembrane region" description="Helical" evidence="13">
    <location>
        <begin position="185"/>
        <end position="205"/>
    </location>
</feature>
<evidence type="ECO:0000259" key="14">
    <source>
        <dbReference type="Pfam" id="PF02687"/>
    </source>
</evidence>
<evidence type="ECO:0000256" key="1">
    <source>
        <dbReference type="ARBA" id="ARBA00004429"/>
    </source>
</evidence>
<dbReference type="EMBL" id="VTFT01000001">
    <property type="protein sequence ID" value="TYT26072.1"/>
    <property type="molecule type" value="Genomic_DNA"/>
</dbReference>
<evidence type="ECO:0000259" key="15">
    <source>
        <dbReference type="Pfam" id="PF18075"/>
    </source>
</evidence>
<keyword evidence="11 12" id="KW-0131">Cell cycle</keyword>
<dbReference type="InterPro" id="IPR003838">
    <property type="entry name" value="ABC3_permease_C"/>
</dbReference>
<evidence type="ECO:0000256" key="11">
    <source>
        <dbReference type="ARBA" id="ARBA00023306"/>
    </source>
</evidence>
<evidence type="ECO:0000313" key="16">
    <source>
        <dbReference type="EMBL" id="TYT26072.1"/>
    </source>
</evidence>
<evidence type="ECO:0000256" key="9">
    <source>
        <dbReference type="ARBA" id="ARBA00022989"/>
    </source>
</evidence>
<sequence length="315" mass="33874">MSEARAGTVVRASPLGTWFDHHLYSLVASLGRVFRKPWAALLTIAVMALALALPLGLWLVLGNVERLAGNIERSREISVFLRQDVDAARAARLADELRARGNIGSVEHVTPEQALESLRADDSLAGIVDAVGDDNPLPHALVVTPAGDELMVASSLQQLPEAELVQHDAQWRQRLDTWLRFGGRVTWVLAALFGLGALLVVGNTVRLDIQSRREEIGVLQLLGATDGFIRRPFLYLGAWYGLAAGALAVALLAAAGFALRDPLAELAASYGSRFALAGIDMRWTLAVLAVATVLGWLGAGLVTGHFLRQTRPTET</sequence>
<comment type="caution">
    <text evidence="16">The sequence shown here is derived from an EMBL/GenBank/DDBJ whole genome shotgun (WGS) entry which is preliminary data.</text>
</comment>
<keyword evidence="6 12" id="KW-0997">Cell inner membrane</keyword>
<comment type="subcellular location">
    <subcellularLocation>
        <location evidence="1">Cell inner membrane</location>
        <topology evidence="1">Multi-pass membrane protein</topology>
    </subcellularLocation>
</comment>
<keyword evidence="8 13" id="KW-0812">Transmembrane</keyword>
<organism evidence="16 17">
    <name type="scientific">Luteimonas viscosa</name>
    <dbReference type="NCBI Taxonomy" id="1132694"/>
    <lineage>
        <taxon>Bacteria</taxon>
        <taxon>Pseudomonadati</taxon>
        <taxon>Pseudomonadota</taxon>
        <taxon>Gammaproteobacteria</taxon>
        <taxon>Lysobacterales</taxon>
        <taxon>Lysobacteraceae</taxon>
        <taxon>Luteimonas</taxon>
    </lineage>
</organism>
<keyword evidence="17" id="KW-1185">Reference proteome</keyword>
<dbReference type="GO" id="GO:0005886">
    <property type="term" value="C:plasma membrane"/>
    <property type="evidence" value="ECO:0007669"/>
    <property type="project" value="UniProtKB-SubCell"/>
</dbReference>
<dbReference type="Gene3D" id="3.30.70.3040">
    <property type="match status" value="1"/>
</dbReference>
<feature type="transmembrane region" description="Helical" evidence="13">
    <location>
        <begin position="283"/>
        <end position="307"/>
    </location>
</feature>
<protein>
    <recommendedName>
        <fullName evidence="4 12">Cell division protein FtsX</fullName>
    </recommendedName>
</protein>
<dbReference type="InterPro" id="IPR004513">
    <property type="entry name" value="FtsX"/>
</dbReference>
<dbReference type="AlphaFoldDB" id="A0A5D4XSW7"/>
<comment type="subunit">
    <text evidence="3">Forms a membrane-associated complex with FtsE.</text>
</comment>
<evidence type="ECO:0000256" key="5">
    <source>
        <dbReference type="ARBA" id="ARBA00022475"/>
    </source>
</evidence>
<keyword evidence="9 13" id="KW-1133">Transmembrane helix</keyword>
<keyword evidence="10 12" id="KW-0472">Membrane</keyword>
<dbReference type="Pfam" id="PF18075">
    <property type="entry name" value="FtsX_ECD"/>
    <property type="match status" value="1"/>
</dbReference>
<comment type="function">
    <text evidence="12">Part of the ABC transporter FtsEX involved in cellular division.</text>
</comment>
<evidence type="ECO:0000256" key="12">
    <source>
        <dbReference type="PIRNR" id="PIRNR003097"/>
    </source>
</evidence>
<feature type="transmembrane region" description="Helical" evidence="13">
    <location>
        <begin position="233"/>
        <end position="259"/>
    </location>
</feature>
<dbReference type="Pfam" id="PF02687">
    <property type="entry name" value="FtsX"/>
    <property type="match status" value="1"/>
</dbReference>
<dbReference type="PIRSF" id="PIRSF003097">
    <property type="entry name" value="FtsX"/>
    <property type="match status" value="1"/>
</dbReference>
<dbReference type="NCBIfam" id="TIGR00439">
    <property type="entry name" value="FtsX_Gneg"/>
    <property type="match status" value="1"/>
</dbReference>
<evidence type="ECO:0000313" key="17">
    <source>
        <dbReference type="Proteomes" id="UP000324973"/>
    </source>
</evidence>
<evidence type="ECO:0000256" key="7">
    <source>
        <dbReference type="ARBA" id="ARBA00022618"/>
    </source>
</evidence>
<feature type="domain" description="FtsX extracellular" evidence="15">
    <location>
        <begin position="76"/>
        <end position="158"/>
    </location>
</feature>
<evidence type="ECO:0000256" key="8">
    <source>
        <dbReference type="ARBA" id="ARBA00022692"/>
    </source>
</evidence>
<proteinExistence type="inferred from homology"/>
<name>A0A5D4XSW7_9GAMM</name>
<dbReference type="InterPro" id="IPR047590">
    <property type="entry name" value="FtsX_proteobact-type"/>
</dbReference>
<evidence type="ECO:0000256" key="2">
    <source>
        <dbReference type="ARBA" id="ARBA00007379"/>
    </source>
</evidence>
<reference evidence="16 17" key="1">
    <citation type="submission" date="2019-08" db="EMBL/GenBank/DDBJ databases">
        <title>Luteimonas viscosus sp. nov., isolated from soil of a sunflower field.</title>
        <authorList>
            <person name="Jianli Z."/>
            <person name="Ying Z."/>
        </authorList>
    </citation>
    <scope>NUCLEOTIDE SEQUENCE [LARGE SCALE GENOMIC DNA]</scope>
    <source>
        <strain evidence="16 17">XBU10</strain>
    </source>
</reference>
<dbReference type="OrthoDB" id="9813411at2"/>
<dbReference type="GO" id="GO:0032153">
    <property type="term" value="C:cell division site"/>
    <property type="evidence" value="ECO:0007669"/>
    <property type="project" value="TreeGrafter"/>
</dbReference>
<dbReference type="Proteomes" id="UP000324973">
    <property type="component" value="Unassembled WGS sequence"/>
</dbReference>
<dbReference type="RefSeq" id="WP_149102622.1">
    <property type="nucleotide sequence ID" value="NZ_VTFT01000001.1"/>
</dbReference>
<keyword evidence="5 12" id="KW-1003">Cell membrane</keyword>
<dbReference type="PANTHER" id="PTHR47755">
    <property type="entry name" value="CELL DIVISION PROTEIN FTSX"/>
    <property type="match status" value="1"/>
</dbReference>
<evidence type="ECO:0000256" key="13">
    <source>
        <dbReference type="SAM" id="Phobius"/>
    </source>
</evidence>